<dbReference type="OrthoDB" id="1466667at2"/>
<dbReference type="Pfam" id="PF08478">
    <property type="entry name" value="POTRA_1"/>
    <property type="match status" value="1"/>
</dbReference>
<feature type="domain" description="POTRA" evidence="10">
    <location>
        <begin position="70"/>
        <end position="138"/>
    </location>
</feature>
<evidence type="ECO:0000313" key="11">
    <source>
        <dbReference type="EMBL" id="ACD91518.1"/>
    </source>
</evidence>
<dbReference type="InterPro" id="IPR013685">
    <property type="entry name" value="POTRA_FtsQ_type"/>
</dbReference>
<dbReference type="PROSITE" id="PS51779">
    <property type="entry name" value="POTRA"/>
    <property type="match status" value="1"/>
</dbReference>
<name>B3EIK6_CHLL2</name>
<dbReference type="HOGENOM" id="CLU_935945_0_0_10"/>
<keyword evidence="5 9" id="KW-1133">Transmembrane helix</keyword>
<gene>
    <name evidence="11" type="ordered locus">Clim_2500</name>
</gene>
<protein>
    <submittedName>
        <fullName evidence="11">Polypeptide-transport-associated domain protein FtsQ-type</fullName>
    </submittedName>
</protein>
<dbReference type="EMBL" id="CP001097">
    <property type="protein sequence ID" value="ACD91518.1"/>
    <property type="molecule type" value="Genomic_DNA"/>
</dbReference>
<keyword evidence="3" id="KW-0132">Cell division</keyword>
<dbReference type="PANTHER" id="PTHR35851">
    <property type="entry name" value="CELL DIVISION PROTEIN FTSQ"/>
    <property type="match status" value="1"/>
</dbReference>
<dbReference type="RefSeq" id="WP_012467382.1">
    <property type="nucleotide sequence ID" value="NC_010803.1"/>
</dbReference>
<evidence type="ECO:0000256" key="3">
    <source>
        <dbReference type="ARBA" id="ARBA00022618"/>
    </source>
</evidence>
<evidence type="ECO:0000256" key="4">
    <source>
        <dbReference type="ARBA" id="ARBA00022692"/>
    </source>
</evidence>
<proteinExistence type="predicted"/>
<accession>B3EIK6</accession>
<dbReference type="Proteomes" id="UP000008841">
    <property type="component" value="Chromosome"/>
</dbReference>
<dbReference type="GO" id="GO:0090529">
    <property type="term" value="P:cell septum assembly"/>
    <property type="evidence" value="ECO:0007669"/>
    <property type="project" value="InterPro"/>
</dbReference>
<evidence type="ECO:0000313" key="12">
    <source>
        <dbReference type="Proteomes" id="UP000008841"/>
    </source>
</evidence>
<evidence type="ECO:0000256" key="9">
    <source>
        <dbReference type="SAM" id="Phobius"/>
    </source>
</evidence>
<reference evidence="11 12" key="1">
    <citation type="submission" date="2008-05" db="EMBL/GenBank/DDBJ databases">
        <title>Complete sequence of Chlorobium limicola DSM 245.</title>
        <authorList>
            <consortium name="US DOE Joint Genome Institute"/>
            <person name="Lucas S."/>
            <person name="Copeland A."/>
            <person name="Lapidus A."/>
            <person name="Glavina del Rio T."/>
            <person name="Dalin E."/>
            <person name="Tice H."/>
            <person name="Bruce D."/>
            <person name="Goodwin L."/>
            <person name="Pitluck S."/>
            <person name="Schmutz J."/>
            <person name="Larimer F."/>
            <person name="Land M."/>
            <person name="Hauser L."/>
            <person name="Kyrpides N."/>
            <person name="Ovchinnikova G."/>
            <person name="Zhao F."/>
            <person name="Li T."/>
            <person name="Liu Z."/>
            <person name="Overmann J."/>
            <person name="Bryant D.A."/>
            <person name="Richardson P."/>
        </authorList>
    </citation>
    <scope>NUCLEOTIDE SEQUENCE [LARGE SCALE GENOMIC DNA]</scope>
    <source>
        <strain evidence="12">DSM 245 / NBRC 103803 / 6330</strain>
    </source>
</reference>
<dbReference type="KEGG" id="cli:Clim_2500"/>
<dbReference type="GO" id="GO:0016020">
    <property type="term" value="C:membrane"/>
    <property type="evidence" value="ECO:0007669"/>
    <property type="project" value="UniProtKB-SubCell"/>
</dbReference>
<dbReference type="STRING" id="290315.Clim_2500"/>
<comment type="subcellular location">
    <subcellularLocation>
        <location evidence="1">Membrane</location>
    </subcellularLocation>
</comment>
<feature type="region of interest" description="Disordered" evidence="8">
    <location>
        <begin position="1"/>
        <end position="36"/>
    </location>
</feature>
<dbReference type="InterPro" id="IPR034746">
    <property type="entry name" value="POTRA"/>
</dbReference>
<evidence type="ECO:0000256" key="1">
    <source>
        <dbReference type="ARBA" id="ARBA00004370"/>
    </source>
</evidence>
<keyword evidence="6 9" id="KW-0472">Membrane</keyword>
<dbReference type="InterPro" id="IPR026579">
    <property type="entry name" value="FtsQ"/>
</dbReference>
<dbReference type="AlphaFoldDB" id="B3EIK6"/>
<sequence>MSDSEYTPSPFEDYPGDAGAPESTGADTSGGSRMQPEGSGSWKALLVILLSVFAGLAGLAYYASHWKKEIVVREVVIEGARVIPRAELVSELNGFVGRNLQDIDVAELRERLLGIPYIRNVSVSRELNGIIRVRVAERVPIALTLFRGSRMVIDEEGLLLPETREVTAFFPGLIRIFGIARAFDYGRGVKKLTVSDSTQIRDLIGALRSSEYAGLLINEIHLVAGGMTYCRAKGSPTRFILGSEGNFKEKLKKFEIFWQKVVSKKGLDHFDAVDLRFRDRVFTRGYESPDIQQEVSL</sequence>
<evidence type="ECO:0000259" key="10">
    <source>
        <dbReference type="PROSITE" id="PS51779"/>
    </source>
</evidence>
<keyword evidence="2" id="KW-1003">Cell membrane</keyword>
<keyword evidence="7" id="KW-0131">Cell cycle</keyword>
<organism evidence="11 12">
    <name type="scientific">Chlorobium limicola (strain DSM 245 / NBRC 103803 / 6330)</name>
    <dbReference type="NCBI Taxonomy" id="290315"/>
    <lineage>
        <taxon>Bacteria</taxon>
        <taxon>Pseudomonadati</taxon>
        <taxon>Chlorobiota</taxon>
        <taxon>Chlorobiia</taxon>
        <taxon>Chlorobiales</taxon>
        <taxon>Chlorobiaceae</taxon>
        <taxon>Chlorobium/Pelodictyon group</taxon>
        <taxon>Chlorobium</taxon>
    </lineage>
</organism>
<evidence type="ECO:0000256" key="7">
    <source>
        <dbReference type="ARBA" id="ARBA00023306"/>
    </source>
</evidence>
<feature type="transmembrane region" description="Helical" evidence="9">
    <location>
        <begin position="44"/>
        <end position="63"/>
    </location>
</feature>
<dbReference type="PANTHER" id="PTHR35851:SF1">
    <property type="entry name" value="CELL DIVISION PROTEIN FTSQ"/>
    <property type="match status" value="1"/>
</dbReference>
<keyword evidence="4 9" id="KW-0812">Transmembrane</keyword>
<dbReference type="Gene3D" id="3.10.20.310">
    <property type="entry name" value="membrane protein fhac"/>
    <property type="match status" value="1"/>
</dbReference>
<evidence type="ECO:0000256" key="2">
    <source>
        <dbReference type="ARBA" id="ARBA00022475"/>
    </source>
</evidence>
<dbReference type="eggNOG" id="COG1589">
    <property type="taxonomic scope" value="Bacteria"/>
</dbReference>
<evidence type="ECO:0000256" key="5">
    <source>
        <dbReference type="ARBA" id="ARBA00022989"/>
    </source>
</evidence>
<evidence type="ECO:0000256" key="8">
    <source>
        <dbReference type="SAM" id="MobiDB-lite"/>
    </source>
</evidence>
<evidence type="ECO:0000256" key="6">
    <source>
        <dbReference type="ARBA" id="ARBA00023136"/>
    </source>
</evidence>